<dbReference type="RefSeq" id="WP_136869206.1">
    <property type="nucleotide sequence ID" value="NZ_SWAV01000002.1"/>
</dbReference>
<dbReference type="PANTHER" id="PTHR35889">
    <property type="entry name" value="CYCLOINULO-OLIGOSACCHARIDE FRUCTANOTRANSFERASE-RELATED"/>
    <property type="match status" value="1"/>
</dbReference>
<dbReference type="GO" id="GO:0009055">
    <property type="term" value="F:electron transfer activity"/>
    <property type="evidence" value="ECO:0007669"/>
    <property type="project" value="InterPro"/>
</dbReference>
<keyword evidence="2 4" id="KW-0479">Metal-binding</keyword>
<feature type="chain" id="PRO_5020421244" description="Cytochrome c domain-containing protein" evidence="5">
    <location>
        <begin position="26"/>
        <end position="133"/>
    </location>
</feature>
<proteinExistence type="predicted"/>
<dbReference type="EMBL" id="SWAV01000002">
    <property type="protein sequence ID" value="TKA92237.1"/>
    <property type="molecule type" value="Genomic_DNA"/>
</dbReference>
<dbReference type="AlphaFoldDB" id="A0A4V5NMS1"/>
<dbReference type="GO" id="GO:0020037">
    <property type="term" value="F:heme binding"/>
    <property type="evidence" value="ECO:0007669"/>
    <property type="project" value="InterPro"/>
</dbReference>
<dbReference type="PANTHER" id="PTHR35889:SF3">
    <property type="entry name" value="F-BOX DOMAIN-CONTAINING PROTEIN"/>
    <property type="match status" value="1"/>
</dbReference>
<dbReference type="PROSITE" id="PS51007">
    <property type="entry name" value="CYTC"/>
    <property type="match status" value="1"/>
</dbReference>
<protein>
    <recommendedName>
        <fullName evidence="6">Cytochrome c domain-containing protein</fullName>
    </recommendedName>
</protein>
<sequence>MTLQLLKTQLALGLFVFTCLGEARAAEPAFGKDILPVLQQNCVSCHITGEELGGLGLAPSLAYDQLVNADSQQSSMLRVKPGAPDESYLLHKLAGTHLDQGGTGGRMPLGLPALSDAQLEQLSQWIAAGAPNN</sequence>
<dbReference type="Gene3D" id="1.10.760.10">
    <property type="entry name" value="Cytochrome c-like domain"/>
    <property type="match status" value="1"/>
</dbReference>
<accession>A0A4V5NMS1</accession>
<comment type="caution">
    <text evidence="7">The sequence shown here is derived from an EMBL/GenBank/DDBJ whole genome shotgun (WGS) entry which is preliminary data.</text>
</comment>
<evidence type="ECO:0000256" key="1">
    <source>
        <dbReference type="ARBA" id="ARBA00022617"/>
    </source>
</evidence>
<evidence type="ECO:0000256" key="2">
    <source>
        <dbReference type="ARBA" id="ARBA00022723"/>
    </source>
</evidence>
<evidence type="ECO:0000313" key="8">
    <source>
        <dbReference type="Proteomes" id="UP000305198"/>
    </source>
</evidence>
<keyword evidence="1 4" id="KW-0349">Heme</keyword>
<dbReference type="InterPro" id="IPR009056">
    <property type="entry name" value="Cyt_c-like_dom"/>
</dbReference>
<evidence type="ECO:0000313" key="7">
    <source>
        <dbReference type="EMBL" id="TKA92237.1"/>
    </source>
</evidence>
<name>A0A4V5NMS1_9GAMM</name>
<feature type="domain" description="Cytochrome c" evidence="6">
    <location>
        <begin position="26"/>
        <end position="130"/>
    </location>
</feature>
<feature type="signal peptide" evidence="5">
    <location>
        <begin position="1"/>
        <end position="25"/>
    </location>
</feature>
<dbReference type="GO" id="GO:0046872">
    <property type="term" value="F:metal ion binding"/>
    <property type="evidence" value="ECO:0007669"/>
    <property type="project" value="UniProtKB-KW"/>
</dbReference>
<organism evidence="7 8">
    <name type="scientific">Halopseudomonas bauzanensis</name>
    <dbReference type="NCBI Taxonomy" id="653930"/>
    <lineage>
        <taxon>Bacteria</taxon>
        <taxon>Pseudomonadati</taxon>
        <taxon>Pseudomonadota</taxon>
        <taxon>Gammaproteobacteria</taxon>
        <taxon>Pseudomonadales</taxon>
        <taxon>Pseudomonadaceae</taxon>
        <taxon>Halopseudomonas</taxon>
    </lineage>
</organism>
<gene>
    <name evidence="7" type="ORF">FA869_07545</name>
</gene>
<evidence type="ECO:0000256" key="3">
    <source>
        <dbReference type="ARBA" id="ARBA00023004"/>
    </source>
</evidence>
<evidence type="ECO:0000256" key="5">
    <source>
        <dbReference type="SAM" id="SignalP"/>
    </source>
</evidence>
<keyword evidence="5" id="KW-0732">Signal</keyword>
<evidence type="ECO:0000259" key="6">
    <source>
        <dbReference type="PROSITE" id="PS51007"/>
    </source>
</evidence>
<dbReference type="Proteomes" id="UP000305198">
    <property type="component" value="Unassembled WGS sequence"/>
</dbReference>
<dbReference type="InterPro" id="IPR036909">
    <property type="entry name" value="Cyt_c-like_dom_sf"/>
</dbReference>
<keyword evidence="3 4" id="KW-0408">Iron</keyword>
<dbReference type="SUPFAM" id="SSF46626">
    <property type="entry name" value="Cytochrome c"/>
    <property type="match status" value="1"/>
</dbReference>
<evidence type="ECO:0000256" key="4">
    <source>
        <dbReference type="PROSITE-ProRule" id="PRU00433"/>
    </source>
</evidence>
<reference evidence="7 8" key="1">
    <citation type="submission" date="2019-04" db="EMBL/GenBank/DDBJ databases">
        <title>Crypto-aerobic microbial life in anoxic (sulfidic) marine sediments.</title>
        <authorList>
            <person name="Bhattacharya S."/>
            <person name="Roy C."/>
            <person name="Mondal N."/>
            <person name="Sarkar J."/>
            <person name="Mandal S."/>
            <person name="Rameez M.J."/>
            <person name="Ghosh W."/>
        </authorList>
    </citation>
    <scope>NUCLEOTIDE SEQUENCE [LARGE SCALE GENOMIC DNA]</scope>
    <source>
        <strain evidence="7 8">SBBB</strain>
    </source>
</reference>